<comment type="similarity">
    <text evidence="1">Belongs to the UPF0342 family.</text>
</comment>
<organism evidence="2 3">
    <name type="scientific">Cerasibacillus quisquiliarum</name>
    <dbReference type="NCBI Taxonomy" id="227865"/>
    <lineage>
        <taxon>Bacteria</taxon>
        <taxon>Bacillati</taxon>
        <taxon>Bacillota</taxon>
        <taxon>Bacilli</taxon>
        <taxon>Bacillales</taxon>
        <taxon>Bacillaceae</taxon>
        <taxon>Cerasibacillus</taxon>
    </lineage>
</organism>
<gene>
    <name evidence="2" type="ORF">CQU01_09730</name>
</gene>
<dbReference type="EMBL" id="BJXW01000009">
    <property type="protein sequence ID" value="GEN30735.1"/>
    <property type="molecule type" value="Genomic_DNA"/>
</dbReference>
<comment type="caution">
    <text evidence="2">The sequence shown here is derived from an EMBL/GenBank/DDBJ whole genome shotgun (WGS) entry which is preliminary data.</text>
</comment>
<name>A0A511UVT0_9BACI</name>
<protein>
    <recommendedName>
        <fullName evidence="1">UPF0342 protein CQU01_09730</fullName>
    </recommendedName>
</protein>
<evidence type="ECO:0000256" key="1">
    <source>
        <dbReference type="HAMAP-Rule" id="MF_01526"/>
    </source>
</evidence>
<dbReference type="OrthoDB" id="9811402at2"/>
<dbReference type="Pfam" id="PF06133">
    <property type="entry name" value="Com_YlbF"/>
    <property type="match status" value="1"/>
</dbReference>
<dbReference type="InterPro" id="IPR010368">
    <property type="entry name" value="Com_YlbF"/>
</dbReference>
<dbReference type="SUPFAM" id="SSF158622">
    <property type="entry name" value="YheA/YmcA-like"/>
    <property type="match status" value="1"/>
</dbReference>
<proteinExistence type="inferred from homology"/>
<evidence type="ECO:0000313" key="2">
    <source>
        <dbReference type="EMBL" id="GEN30735.1"/>
    </source>
</evidence>
<sequence>MSNMYDSANDIEKAIRNSVEFKELVESYHNVMNDEEAKQLFEAFRDTQMNLQEKQMEGIEISQEEIDRARQIVEKVQQNEMISKLIEKEQRLNLIIDDISRIITRPLEDLYEY</sequence>
<reference evidence="2 3" key="1">
    <citation type="submission" date="2019-07" db="EMBL/GenBank/DDBJ databases">
        <title>Whole genome shotgun sequence of Cerasibacillus quisquiliarum NBRC 102429.</title>
        <authorList>
            <person name="Hosoyama A."/>
            <person name="Uohara A."/>
            <person name="Ohji S."/>
            <person name="Ichikawa N."/>
        </authorList>
    </citation>
    <scope>NUCLEOTIDE SEQUENCE [LARGE SCALE GENOMIC DNA]</scope>
    <source>
        <strain evidence="2 3">NBRC 102429</strain>
    </source>
</reference>
<dbReference type="Proteomes" id="UP000321491">
    <property type="component" value="Unassembled WGS sequence"/>
</dbReference>
<dbReference type="Gene3D" id="1.20.1500.10">
    <property type="entry name" value="YheA/YmcA-like"/>
    <property type="match status" value="1"/>
</dbReference>
<evidence type="ECO:0000313" key="3">
    <source>
        <dbReference type="Proteomes" id="UP000321491"/>
    </source>
</evidence>
<dbReference type="AlphaFoldDB" id="A0A511UVT0"/>
<dbReference type="HAMAP" id="MF_01526">
    <property type="entry name" value="UPF0342"/>
    <property type="match status" value="1"/>
</dbReference>
<dbReference type="InterPro" id="IPR023378">
    <property type="entry name" value="YheA/YmcA-like_dom_sf"/>
</dbReference>
<dbReference type="RefSeq" id="WP_146936269.1">
    <property type="nucleotide sequence ID" value="NZ_BJXW01000009.1"/>
</dbReference>
<accession>A0A511UVT0</accession>
<keyword evidence="3" id="KW-1185">Reference proteome</keyword>